<evidence type="ECO:0000256" key="3">
    <source>
        <dbReference type="ARBA" id="ARBA00022692"/>
    </source>
</evidence>
<keyword evidence="10" id="KW-1185">Reference proteome</keyword>
<proteinExistence type="predicted"/>
<name>A0ABY9DPY4_VITVI</name>
<feature type="domain" description="Amino acid transporter transmembrane" evidence="8">
    <location>
        <begin position="5"/>
        <end position="115"/>
    </location>
</feature>
<feature type="transmembrane region" description="Helical" evidence="7">
    <location>
        <begin position="95"/>
        <end position="119"/>
    </location>
</feature>
<evidence type="ECO:0000256" key="5">
    <source>
        <dbReference type="ARBA" id="ARBA00022989"/>
    </source>
</evidence>
<dbReference type="EMBL" id="CP126664">
    <property type="protein sequence ID" value="WKA08804.1"/>
    <property type="molecule type" value="Genomic_DNA"/>
</dbReference>
<keyword evidence="6 7" id="KW-0472">Membrane</keyword>
<feature type="transmembrane region" description="Helical" evidence="7">
    <location>
        <begin position="36"/>
        <end position="56"/>
    </location>
</feature>
<dbReference type="Proteomes" id="UP001227230">
    <property type="component" value="Chromosome 17"/>
</dbReference>
<evidence type="ECO:0000256" key="4">
    <source>
        <dbReference type="ARBA" id="ARBA00022970"/>
    </source>
</evidence>
<keyword evidence="4" id="KW-0029">Amino-acid transport</keyword>
<evidence type="ECO:0000256" key="1">
    <source>
        <dbReference type="ARBA" id="ARBA00004370"/>
    </source>
</evidence>
<comment type="subcellular location">
    <subcellularLocation>
        <location evidence="1">Membrane</location>
    </subcellularLocation>
</comment>
<gene>
    <name evidence="9" type="ORF">VitviT2T_026494</name>
</gene>
<sequence>MRVNQMFAAPIHEALDTKFLKPDKSLYSRENLKRRFLLRALLFAGSTLVTAALPFMSDFVDLFGSFTLTTLTFVFPSMIFIKVEGKTARMEKKVWHWANIVVFSLLGVATTVSALRLIVNNVQNYHFFADT</sequence>
<reference evidence="9 10" key="1">
    <citation type="journal article" date="2023" name="Hortic Res">
        <title>The complete reference genome for grapevine (Vitis vinifera L.) genetics and breeding.</title>
        <authorList>
            <person name="Shi X."/>
            <person name="Cao S."/>
            <person name="Wang X."/>
            <person name="Huang S."/>
            <person name="Wang Y."/>
            <person name="Liu Z."/>
            <person name="Liu W."/>
            <person name="Leng X."/>
            <person name="Peng Y."/>
            <person name="Wang N."/>
            <person name="Wang Y."/>
            <person name="Ma Z."/>
            <person name="Xu X."/>
            <person name="Zhang F."/>
            <person name="Xue H."/>
            <person name="Zhong H."/>
            <person name="Wang Y."/>
            <person name="Zhang K."/>
            <person name="Velt A."/>
            <person name="Avia K."/>
            <person name="Holtgrawe D."/>
            <person name="Grimplet J."/>
            <person name="Matus J.T."/>
            <person name="Ware D."/>
            <person name="Wu X."/>
            <person name="Wang H."/>
            <person name="Liu C."/>
            <person name="Fang Y."/>
            <person name="Rustenholz C."/>
            <person name="Cheng Z."/>
            <person name="Xiao H."/>
            <person name="Zhou Y."/>
        </authorList>
    </citation>
    <scope>NUCLEOTIDE SEQUENCE [LARGE SCALE GENOMIC DNA]</scope>
    <source>
        <strain evidence="10">cv. Pinot noir / PN40024</strain>
        <tissue evidence="9">Leaf</tissue>
    </source>
</reference>
<keyword evidence="3 7" id="KW-0812">Transmembrane</keyword>
<dbReference type="InterPro" id="IPR013057">
    <property type="entry name" value="AA_transpt_TM"/>
</dbReference>
<organism evidence="9 10">
    <name type="scientific">Vitis vinifera</name>
    <name type="common">Grape</name>
    <dbReference type="NCBI Taxonomy" id="29760"/>
    <lineage>
        <taxon>Eukaryota</taxon>
        <taxon>Viridiplantae</taxon>
        <taxon>Streptophyta</taxon>
        <taxon>Embryophyta</taxon>
        <taxon>Tracheophyta</taxon>
        <taxon>Spermatophyta</taxon>
        <taxon>Magnoliopsida</taxon>
        <taxon>eudicotyledons</taxon>
        <taxon>Gunneridae</taxon>
        <taxon>Pentapetalae</taxon>
        <taxon>rosids</taxon>
        <taxon>Vitales</taxon>
        <taxon>Vitaceae</taxon>
        <taxon>Viteae</taxon>
        <taxon>Vitis</taxon>
    </lineage>
</organism>
<feature type="transmembrane region" description="Helical" evidence="7">
    <location>
        <begin position="62"/>
        <end position="83"/>
    </location>
</feature>
<evidence type="ECO:0000256" key="6">
    <source>
        <dbReference type="ARBA" id="ARBA00023136"/>
    </source>
</evidence>
<dbReference type="PANTHER" id="PTHR48017">
    <property type="entry name" value="OS05G0424000 PROTEIN-RELATED"/>
    <property type="match status" value="1"/>
</dbReference>
<dbReference type="Pfam" id="PF01490">
    <property type="entry name" value="Aa_trans"/>
    <property type="match status" value="1"/>
</dbReference>
<accession>A0ABY9DPY4</accession>
<evidence type="ECO:0000256" key="7">
    <source>
        <dbReference type="SAM" id="Phobius"/>
    </source>
</evidence>
<evidence type="ECO:0000313" key="9">
    <source>
        <dbReference type="EMBL" id="WKA08804.1"/>
    </source>
</evidence>
<keyword evidence="5 7" id="KW-1133">Transmembrane helix</keyword>
<evidence type="ECO:0000259" key="8">
    <source>
        <dbReference type="Pfam" id="PF01490"/>
    </source>
</evidence>
<evidence type="ECO:0000313" key="10">
    <source>
        <dbReference type="Proteomes" id="UP001227230"/>
    </source>
</evidence>
<evidence type="ECO:0000256" key="2">
    <source>
        <dbReference type="ARBA" id="ARBA00022448"/>
    </source>
</evidence>
<protein>
    <recommendedName>
        <fullName evidence="8">Amino acid transporter transmembrane domain-containing protein</fullName>
    </recommendedName>
</protein>
<keyword evidence="2" id="KW-0813">Transport</keyword>